<dbReference type="FunFam" id="3.40.50.150:FF:000256">
    <property type="entry name" value="S-adenosyl-L-methionine-dependent methyltransferase superfamily protein"/>
    <property type="match status" value="1"/>
</dbReference>
<keyword evidence="2" id="KW-0489">Methyltransferase</keyword>
<evidence type="ECO:0000256" key="2">
    <source>
        <dbReference type="ARBA" id="ARBA00022603"/>
    </source>
</evidence>
<dbReference type="Proteomes" id="UP000596660">
    <property type="component" value="Unplaced"/>
</dbReference>
<evidence type="ECO:0000256" key="5">
    <source>
        <dbReference type="SAM" id="MobiDB-lite"/>
    </source>
</evidence>
<dbReference type="SUPFAM" id="SSF53335">
    <property type="entry name" value="S-adenosyl-L-methionine-dependent methyltransferases"/>
    <property type="match status" value="2"/>
</dbReference>
<protein>
    <recommendedName>
        <fullName evidence="6">Methyltransferase type 11 domain-containing protein</fullName>
    </recommendedName>
</protein>
<reference evidence="7" key="2">
    <citation type="submission" date="2021-03" db="UniProtKB">
        <authorList>
            <consortium name="EnsemblPlants"/>
        </authorList>
    </citation>
    <scope>IDENTIFICATION</scope>
</reference>
<dbReference type="Gene3D" id="3.40.50.150">
    <property type="entry name" value="Vaccinia Virus protein VP39"/>
    <property type="match status" value="2"/>
</dbReference>
<dbReference type="GO" id="GO:0008757">
    <property type="term" value="F:S-adenosylmethionine-dependent methyltransferase activity"/>
    <property type="evidence" value="ECO:0007669"/>
    <property type="project" value="InterPro"/>
</dbReference>
<evidence type="ECO:0000256" key="1">
    <source>
        <dbReference type="ARBA" id="ARBA00008361"/>
    </source>
</evidence>
<dbReference type="CDD" id="cd02440">
    <property type="entry name" value="AdoMet_MTases"/>
    <property type="match status" value="1"/>
</dbReference>
<organism evidence="7 8">
    <name type="scientific">Chenopodium quinoa</name>
    <name type="common">Quinoa</name>
    <dbReference type="NCBI Taxonomy" id="63459"/>
    <lineage>
        <taxon>Eukaryota</taxon>
        <taxon>Viridiplantae</taxon>
        <taxon>Streptophyta</taxon>
        <taxon>Embryophyta</taxon>
        <taxon>Tracheophyta</taxon>
        <taxon>Spermatophyta</taxon>
        <taxon>Magnoliopsida</taxon>
        <taxon>eudicotyledons</taxon>
        <taxon>Gunneridae</taxon>
        <taxon>Pentapetalae</taxon>
        <taxon>Caryophyllales</taxon>
        <taxon>Chenopodiaceae</taxon>
        <taxon>Chenopodioideae</taxon>
        <taxon>Atripliceae</taxon>
        <taxon>Chenopodium</taxon>
    </lineage>
</organism>
<dbReference type="OMA" id="FEWYGAF"/>
<dbReference type="Gramene" id="AUR62018577-RA">
    <property type="protein sequence ID" value="AUR62018577-RA:cds"/>
    <property type="gene ID" value="AUR62018577"/>
</dbReference>
<evidence type="ECO:0000256" key="3">
    <source>
        <dbReference type="ARBA" id="ARBA00022679"/>
    </source>
</evidence>
<dbReference type="EnsemblPlants" id="AUR62018577-RA">
    <property type="protein sequence ID" value="AUR62018577-RA:cds"/>
    <property type="gene ID" value="AUR62018577"/>
</dbReference>
<dbReference type="PANTHER" id="PTHR12176:SF78">
    <property type="entry name" value="EEF1A LYSINE AND N-TERMINAL METHYLTRANSFERASE"/>
    <property type="match status" value="1"/>
</dbReference>
<evidence type="ECO:0000256" key="4">
    <source>
        <dbReference type="ARBA" id="ARBA00023268"/>
    </source>
</evidence>
<evidence type="ECO:0000259" key="6">
    <source>
        <dbReference type="Pfam" id="PF08241"/>
    </source>
</evidence>
<feature type="domain" description="Methyltransferase type 11" evidence="6">
    <location>
        <begin position="6"/>
        <end position="106"/>
    </location>
</feature>
<sequence>MIPSSGCGNSRLSEQLYDAGFHDITNLDFSKVVISDMLRRNVRDRPHMRWRVMDITSMQFADETYDVVLDKGGLDALMEPEFGSKLGDQYLSEVKRVLKPEGKFICLTLAESHVLGLLFPKFRIGWKVTLHCVPQKPSSKPSLSTFMVVAVKGDSSVVDKIVSSFDHSSIDCNKEQIKGLNAALEAENEVRQGHLDGSDLLYSLEDLKLVAKGDMMELSPGRRVQLVLGGVGSLFRYRAVVLDAQPQSLPFSYHCGVLLVPKTRVREWLFTSEEGQWMVVESAKAARLIIIFLNSSHANLGMEEIQKDLSPLVKLLEPENHDSGAQIPFMTAGDGIKHRKIVHEVTSKLTGQIVVEDVIYENVDENLASICPSKEPVFRRLIFQRTESLVQSEALLLNERSEVCNDVNGRKESPTTAKSNLKEKEKTKKSQQSKIDELNNNVVVDHTFVASSYHTGIVAGFTLILPYLESMVETVVIGLGAGLLPMLLHNCIDFLQIEAVELDPVMLSLAKEYFGFCEDDRLKVHLADGIQFLQNFTISSLQERDDIQDSISGSSVASNLRRHPVQKFDIIIVDVDSSDSSSGLSCPAADFAEDSFFATVKDVLSEQGLFIINLVSRSPSIKEVVVSRMRAVFSHLYCLQLEGDVNEVVFAANSNMCVMDNSISEAALQFQKLLKFENPERSQGIVDMAKQIKRLN</sequence>
<dbReference type="AlphaFoldDB" id="A0A803LTN3"/>
<dbReference type="InterPro" id="IPR051419">
    <property type="entry name" value="Lys/N-term_MeTrsfase_sf"/>
</dbReference>
<dbReference type="InterPro" id="IPR013216">
    <property type="entry name" value="Methyltransf_11"/>
</dbReference>
<evidence type="ECO:0000313" key="7">
    <source>
        <dbReference type="EnsemblPlants" id="AUR62018577-RA:cds"/>
    </source>
</evidence>
<reference evidence="7" key="1">
    <citation type="journal article" date="2017" name="Nature">
        <title>The genome of Chenopodium quinoa.</title>
        <authorList>
            <person name="Jarvis D.E."/>
            <person name="Ho Y.S."/>
            <person name="Lightfoot D.J."/>
            <person name="Schmoeckel S.M."/>
            <person name="Li B."/>
            <person name="Borm T.J.A."/>
            <person name="Ohyanagi H."/>
            <person name="Mineta K."/>
            <person name="Michell C.T."/>
            <person name="Saber N."/>
            <person name="Kharbatia N.M."/>
            <person name="Rupper R.R."/>
            <person name="Sharp A.R."/>
            <person name="Dally N."/>
            <person name="Boughton B.A."/>
            <person name="Woo Y.H."/>
            <person name="Gao G."/>
            <person name="Schijlen E.G.W.M."/>
            <person name="Guo X."/>
            <person name="Momin A.A."/>
            <person name="Negrao S."/>
            <person name="Al-Babili S."/>
            <person name="Gehring C."/>
            <person name="Roessner U."/>
            <person name="Jung C."/>
            <person name="Murphy K."/>
            <person name="Arold S.T."/>
            <person name="Gojobori T."/>
            <person name="van der Linden C.G."/>
            <person name="van Loo E.N."/>
            <person name="Jellen E.N."/>
            <person name="Maughan P.J."/>
            <person name="Tester M."/>
        </authorList>
    </citation>
    <scope>NUCLEOTIDE SEQUENCE [LARGE SCALE GENOMIC DNA]</scope>
    <source>
        <strain evidence="7">cv. PI 614886</strain>
    </source>
</reference>
<name>A0A803LTN3_CHEQI</name>
<dbReference type="PANTHER" id="PTHR12176">
    <property type="entry name" value="SAM-DEPENDENT METHYLTRANSFERASE SUPERFAMILY PROTEIN"/>
    <property type="match status" value="1"/>
</dbReference>
<keyword evidence="3" id="KW-0808">Transferase</keyword>
<comment type="similarity">
    <text evidence="1">Belongs to the methyltransferase superfamily.</text>
</comment>
<dbReference type="InterPro" id="IPR029063">
    <property type="entry name" value="SAM-dependent_MTases_sf"/>
</dbReference>
<evidence type="ECO:0000313" key="8">
    <source>
        <dbReference type="Proteomes" id="UP000596660"/>
    </source>
</evidence>
<accession>A0A803LTN3</accession>
<keyword evidence="4" id="KW-0511">Multifunctional enzyme</keyword>
<feature type="region of interest" description="Disordered" evidence="5">
    <location>
        <begin position="406"/>
        <end position="432"/>
    </location>
</feature>
<dbReference type="GO" id="GO:0032259">
    <property type="term" value="P:methylation"/>
    <property type="evidence" value="ECO:0007669"/>
    <property type="project" value="UniProtKB-KW"/>
</dbReference>
<keyword evidence="8" id="KW-1185">Reference proteome</keyword>
<dbReference type="Pfam" id="PF08241">
    <property type="entry name" value="Methyltransf_11"/>
    <property type="match status" value="1"/>
</dbReference>
<proteinExistence type="inferred from homology"/>